<evidence type="ECO:0000313" key="8">
    <source>
        <dbReference type="Proteomes" id="UP000234323"/>
    </source>
</evidence>
<dbReference type="VEuPathDB" id="FungiDB:RhiirA1_513388"/>
<keyword evidence="2 5" id="KW-0378">Hydrolase</keyword>
<evidence type="ECO:0000256" key="3">
    <source>
        <dbReference type="ARBA" id="ARBA00022806"/>
    </source>
</evidence>
<evidence type="ECO:0000256" key="5">
    <source>
        <dbReference type="PROSITE-ProRule" id="PRU00560"/>
    </source>
</evidence>
<evidence type="ECO:0000256" key="1">
    <source>
        <dbReference type="ARBA" id="ARBA00022741"/>
    </source>
</evidence>
<dbReference type="PANTHER" id="PTHR21529:SF4">
    <property type="entry name" value="TPR AND ANKYRIN REPEAT-CONTAINING PROTEIN 1"/>
    <property type="match status" value="1"/>
</dbReference>
<name>A0A2I1G2L1_9GLOM</name>
<dbReference type="GO" id="GO:0005524">
    <property type="term" value="F:ATP binding"/>
    <property type="evidence" value="ECO:0007669"/>
    <property type="project" value="UniProtKB-UniRule"/>
</dbReference>
<accession>A0A2I1G2L1</accession>
<sequence>MDERFLIELLEDLASSQNDDGQKRDILLERCLNASEMDMDEFLDELSRSFDTYLSTLQTFIFNLCNKNLRATPNFSLNRWNNSLNKFSSMLINDVVMKNLQNSDVPGFRELLHNCIELLWRTDNKDNRLTTKHVFSAILDANEVFGVLITETYGHHCIKRILFDFNMLIRIEQEELLKAADVVATLVEKCSEHEDVPSRLSEGFSIYKACTALLETLRSHQSLKQILLVNRKNSLPPTLDDMVRLEDKESRTQHSNRKRAASNINNNFTLLSIEDEQNLALLNMPKPQRPSDLPHTLRALELRKIDSFRILMEFLPCTSCHKQALAYFSPDKYFLEEESSSDCLYRLPFEFNEDDKLGPWDIMLSEDTIKDLRQLESSPDKFRTVIQKLGQISLGKWDKHELRRKVQTHAIPVYEIEIPDNDGLKILWQVDYGFSIRSDSLTQLVKIWAVTANKEQIHKILENLSVVHQIYTPKHLCMVEQTGKDSVILPMTFGNEEEIKSPENGLHTSLTDDEKLLEVHRMLVTNKFVPLSKNLYKSLALGGFNFTFQVSKKEYEIINCPASAVVIGRSGTGKTTCIIFRQIASYLNRQLCKTSSNDRVFIKRQIFITVSPNLRDRVKEYFNKLRESAMLAGKKISMAQFYEYRRKKEEAEADGTDTMLEEGDDDDDIPNSFHELEDHHFPLFITYDKFSKMLQETYAIKNLIKQRKLGADNIDSYDKEGRFYQKSSFVKTTNFVDYKGSNPEVDFLSREDYKNISTKKYPVFSYNRDQIYDLFQKYETMKIRNGDYDSIDRTLAILRLAKKKALGGPHIHEVYIDECQDNQIVDLALILKVFDRANSVFLAGDIAQCIARGSSFRFQDLHALMYNWERTRAKTNHSSIINPKQFELDINYRSHNGILQLATSVIDLIWRFFPNSIDRLSREHGRVGGPQPTFFEGFQKEHFKIFSSNSRESELDDVCTSNGQKLVNGDENPFIEFGADQVIIVRDDNAKDELKKLINKAGLVMTIFEAKGMEFNDVLLYNFFNDSPACRKWRVIDSIPRENSEGVQTFSHERHYILSSELKHLYVAVTRARQHIWICDENPEYSIPLKMYWERLGLIKVTQSVDEIISTLAKKSNSDEWDQQGKNFFEQRQYEQAIFCFEKSGNKKSRELANAYYLQQIAKDSTNDSDDDTIKSNFICAAEAFEKCSRPNQAASCYQDISMYKEAGDVYVKWNMFDPAARCYNKASMWYEAAYKNDNRYEKVIELMRKYRQKIDDKIFHRITRLVNIHYRRANNKEMSTIALSILPQEEQIKLLRDHAPEEFLEVCEKTGQYSAVAEDLRSHGEFEKAADKFNCSNNGEDKIEALECLLHLCRVNVLKSIIINFSNSELISLLSKAIDIFTKIDSSFKSSKKWEKIMEEFQLYSAYLNKDLNRVNKYIQLFKNHGEIAHEFRAIILWLLIPQLDIEAEYWKNRLQHISRICDLVFPFVTASRYNDNKIIEKIFFVSEVENCPQKRQIFFDNPLVHLINEMNGNYPKKEATETTDNRYVYNVYTVYRTISKFLASHIFELMWSANQKGRNIPDISSQICFNRSCPKQNCKNHHVITTPSILHKRLELSFLQYAVMLKLIVLYHLRLLKEGQSKEVLGLQRRWAENLIRNHIRHHSSRTSCPEITHMMINKLPYHTRNGIIELAHNKWLYEFDNASNFEAMLKCMLVLQQLRDEWGINAFYWIMSQPINLLYPNNLPIGFEFCDYYMGYPRAIPVGKRLSVFFFYLRSHHVIEAISHIKIFIQYAIDNTQGVNLIKPDSFGDLVFLMEFVTSLIFATSPRCCDFFLSRAYLVNYFDRFTAIPLIPNLRRAYNRENYLAAIMNSIDQIRQLLSLLIYKEQTHFTIIIRLIRLLVLIGLNESTCSSYILNLFKYLDKKFSSSEIKKFDHRSISDQSYIISKYLEQKTMGLLVNVLHKDLKETGCDSLVIVYYQLEGIPSKFSDWEKHGIIKLAYNSIEGFRSALQQIKSPVNIVENVVSENHSSKNSSLKLDTFEQLEQLAISEEVKEPETEIQAWFRKIHDSPEAKDAAIKIQVWIRQVYKRAKSRTDNDTTLDEIYNDMMIFCQAIMKEKGKKAVNKYIILLRGWTVDVIVKLIKLQGRMGETNNQLKKTINSHSSDTNKIDRCLELEDELRYKYYEKVELALKSLSITENSQKHKKLNFGWLENELYQAEDIINQVWEWINECKKVFWFLLPYLCASDGQPMVVINIVLLIMF</sequence>
<evidence type="ECO:0000256" key="4">
    <source>
        <dbReference type="ARBA" id="ARBA00022840"/>
    </source>
</evidence>
<dbReference type="InterPro" id="IPR011990">
    <property type="entry name" value="TPR-like_helical_dom_sf"/>
</dbReference>
<evidence type="ECO:0000256" key="2">
    <source>
        <dbReference type="ARBA" id="ARBA00022801"/>
    </source>
</evidence>
<dbReference type="InterPro" id="IPR027417">
    <property type="entry name" value="P-loop_NTPase"/>
</dbReference>
<dbReference type="Gene3D" id="3.40.50.300">
    <property type="entry name" value="P-loop containing nucleotide triphosphate hydrolases"/>
    <property type="match status" value="2"/>
</dbReference>
<gene>
    <name evidence="7" type="ORF">RhiirA4_496346</name>
</gene>
<evidence type="ECO:0000313" key="7">
    <source>
        <dbReference type="EMBL" id="PKY40867.1"/>
    </source>
</evidence>
<feature type="domain" description="UvrD-like helicase ATP-binding" evidence="6">
    <location>
        <begin position="547"/>
        <end position="895"/>
    </location>
</feature>
<dbReference type="Proteomes" id="UP000234323">
    <property type="component" value="Unassembled WGS sequence"/>
</dbReference>
<dbReference type="InterPro" id="IPR014017">
    <property type="entry name" value="DNA_helicase_UvrD-like_C"/>
</dbReference>
<reference evidence="7 8" key="1">
    <citation type="submission" date="2015-10" db="EMBL/GenBank/DDBJ databases">
        <title>Genome analyses suggest a sexual origin of heterokaryosis in a supposedly ancient asexual fungus.</title>
        <authorList>
            <person name="Ropars J."/>
            <person name="Sedzielewska K."/>
            <person name="Noel J."/>
            <person name="Charron P."/>
            <person name="Farinelli L."/>
            <person name="Marton T."/>
            <person name="Kruger M."/>
            <person name="Pelin A."/>
            <person name="Brachmann A."/>
            <person name="Corradi N."/>
        </authorList>
    </citation>
    <scope>NUCLEOTIDE SEQUENCE [LARGE SCALE GENOMIC DNA]</scope>
    <source>
        <strain evidence="7 8">A4</strain>
    </source>
</reference>
<keyword evidence="4 5" id="KW-0067">ATP-binding</keyword>
<dbReference type="PROSITE" id="PS51198">
    <property type="entry name" value="UVRD_HELICASE_ATP_BIND"/>
    <property type="match status" value="1"/>
</dbReference>
<dbReference type="Gene3D" id="1.25.40.10">
    <property type="entry name" value="Tetratricopeptide repeat domain"/>
    <property type="match status" value="1"/>
</dbReference>
<comment type="caution">
    <text evidence="7">The sequence shown here is derived from an EMBL/GenBank/DDBJ whole genome shotgun (WGS) entry which is preliminary data.</text>
</comment>
<dbReference type="Pfam" id="PF00580">
    <property type="entry name" value="UvrD-helicase"/>
    <property type="match status" value="1"/>
</dbReference>
<dbReference type="PANTHER" id="PTHR21529">
    <property type="entry name" value="MAMMARY TURMOR VIRUS RECEPTOR HOMOLOG 1, 2 MTVR1, 2"/>
    <property type="match status" value="1"/>
</dbReference>
<organism evidence="7 8">
    <name type="scientific">Rhizophagus irregularis</name>
    <dbReference type="NCBI Taxonomy" id="588596"/>
    <lineage>
        <taxon>Eukaryota</taxon>
        <taxon>Fungi</taxon>
        <taxon>Fungi incertae sedis</taxon>
        <taxon>Mucoromycota</taxon>
        <taxon>Glomeromycotina</taxon>
        <taxon>Glomeromycetes</taxon>
        <taxon>Glomerales</taxon>
        <taxon>Glomeraceae</taxon>
        <taxon>Rhizophagus</taxon>
    </lineage>
</organism>
<dbReference type="SUPFAM" id="SSF52540">
    <property type="entry name" value="P-loop containing nucleoside triphosphate hydrolases"/>
    <property type="match status" value="1"/>
</dbReference>
<keyword evidence="8" id="KW-1185">Reference proteome</keyword>
<dbReference type="InterPro" id="IPR014016">
    <property type="entry name" value="UvrD-like_ATP-bd"/>
</dbReference>
<dbReference type="Pfam" id="PF13361">
    <property type="entry name" value="UvrD_C"/>
    <property type="match status" value="1"/>
</dbReference>
<proteinExistence type="predicted"/>
<dbReference type="InterPro" id="IPR039904">
    <property type="entry name" value="TRANK1"/>
</dbReference>
<evidence type="ECO:0000259" key="6">
    <source>
        <dbReference type="PROSITE" id="PS51198"/>
    </source>
</evidence>
<dbReference type="VEuPathDB" id="FungiDB:FUN_013899"/>
<feature type="binding site" evidence="5">
    <location>
        <begin position="568"/>
        <end position="575"/>
    </location>
    <ligand>
        <name>ATP</name>
        <dbReference type="ChEBI" id="CHEBI:30616"/>
    </ligand>
</feature>
<dbReference type="EMBL" id="LLXI01000119">
    <property type="protein sequence ID" value="PKY40867.1"/>
    <property type="molecule type" value="Genomic_DNA"/>
</dbReference>
<dbReference type="SUPFAM" id="SSF48452">
    <property type="entry name" value="TPR-like"/>
    <property type="match status" value="1"/>
</dbReference>
<dbReference type="GO" id="GO:0004386">
    <property type="term" value="F:helicase activity"/>
    <property type="evidence" value="ECO:0007669"/>
    <property type="project" value="UniProtKB-UniRule"/>
</dbReference>
<keyword evidence="1 5" id="KW-0547">Nucleotide-binding</keyword>
<dbReference type="GO" id="GO:0016787">
    <property type="term" value="F:hydrolase activity"/>
    <property type="evidence" value="ECO:0007669"/>
    <property type="project" value="UniProtKB-UniRule"/>
</dbReference>
<dbReference type="VEuPathDB" id="FungiDB:RhiirFUN_017180"/>
<keyword evidence="3 5" id="KW-0347">Helicase</keyword>
<protein>
    <recommendedName>
        <fullName evidence="6">UvrD-like helicase ATP-binding domain-containing protein</fullName>
    </recommendedName>
</protein>